<dbReference type="Proteomes" id="UP000377798">
    <property type="component" value="Unassembled WGS sequence"/>
</dbReference>
<feature type="transmembrane region" description="Helical" evidence="6">
    <location>
        <begin position="83"/>
        <end position="106"/>
    </location>
</feature>
<dbReference type="EMBL" id="CAACYI010000001">
    <property type="protein sequence ID" value="VFB17152.1"/>
    <property type="molecule type" value="Genomic_DNA"/>
</dbReference>
<organism evidence="7 8">
    <name type="scientific">Urinicoccus massiliensis</name>
    <dbReference type="NCBI Taxonomy" id="1723382"/>
    <lineage>
        <taxon>Bacteria</taxon>
        <taxon>Bacillati</taxon>
        <taxon>Bacillota</taxon>
        <taxon>Tissierellia</taxon>
        <taxon>Tissierellales</taxon>
        <taxon>Peptoniphilaceae</taxon>
        <taxon>Urinicoccus</taxon>
    </lineage>
</organism>
<feature type="transmembrane region" description="Helical" evidence="6">
    <location>
        <begin position="403"/>
        <end position="425"/>
    </location>
</feature>
<feature type="transmembrane region" description="Helical" evidence="6">
    <location>
        <begin position="154"/>
        <end position="178"/>
    </location>
</feature>
<keyword evidence="4 6" id="KW-1133">Transmembrane helix</keyword>
<dbReference type="GO" id="GO:0015297">
    <property type="term" value="F:antiporter activity"/>
    <property type="evidence" value="ECO:0007669"/>
    <property type="project" value="InterPro"/>
</dbReference>
<proteinExistence type="predicted"/>
<keyword evidence="2" id="KW-1003">Cell membrane</keyword>
<dbReference type="GO" id="GO:0042910">
    <property type="term" value="F:xenobiotic transmembrane transporter activity"/>
    <property type="evidence" value="ECO:0007669"/>
    <property type="project" value="InterPro"/>
</dbReference>
<dbReference type="GO" id="GO:0005886">
    <property type="term" value="C:plasma membrane"/>
    <property type="evidence" value="ECO:0007669"/>
    <property type="project" value="UniProtKB-SubCell"/>
</dbReference>
<dbReference type="AlphaFoldDB" id="A0A8H2M8N0"/>
<comment type="caution">
    <text evidence="7">The sequence shown here is derived from an EMBL/GenBank/DDBJ whole genome shotgun (WGS) entry which is preliminary data.</text>
</comment>
<dbReference type="InterPro" id="IPR045070">
    <property type="entry name" value="MATE_MepA-like"/>
</dbReference>
<dbReference type="PANTHER" id="PTHR43823:SF3">
    <property type="entry name" value="MULTIDRUG EXPORT PROTEIN MEPA"/>
    <property type="match status" value="1"/>
</dbReference>
<feature type="transmembrane region" description="Helical" evidence="6">
    <location>
        <begin position="377"/>
        <end position="397"/>
    </location>
</feature>
<evidence type="ECO:0000256" key="3">
    <source>
        <dbReference type="ARBA" id="ARBA00022692"/>
    </source>
</evidence>
<feature type="transmembrane region" description="Helical" evidence="6">
    <location>
        <begin position="41"/>
        <end position="62"/>
    </location>
</feature>
<gene>
    <name evidence="7" type="primary">mepA_6</name>
    <name evidence="7" type="ORF">NCTC13150_01737</name>
</gene>
<feature type="transmembrane region" description="Helical" evidence="6">
    <location>
        <begin position="126"/>
        <end position="147"/>
    </location>
</feature>
<sequence>MNSKTFFKYVIPTILAMWVFSIYTLVDGFFVAHFVGPEAFAAVNLAMPVTNALFSFGILVSVGTSTRIGINLGKGRVDKANEIFSSVLFGAGLLALVTSILLMVFIEPLAHFLGATGNLHGLVVDYLYLVLPFTFFFILSYILEILVKVDGMPILSTIGVLSSALTNIILDYVFIRFFGWGIKGAAFATGLAQILSFVIFFRHFFYHKGRLRILLIKPQLVSLVKAMKIGFGDFLTELSYSAILFFFNRNLLAIYGETGLISYTVINYFSLLLTMTMSGITQGSQPLFSLYYGKEDLGAIRKIFVSALATVFVASMLFFLPAQFSPALLVGIFIPKTEAAAFDLAIYALRLYSISYLFLGYNILVSGMSAALNKPRLGILISLSRGFIFIFIFLHLLRDLSPNFIWLAGSLAEVATLVVTVLSILQLRKNLAQPGQIERL</sequence>
<feature type="transmembrane region" description="Helical" evidence="6">
    <location>
        <begin position="344"/>
        <end position="365"/>
    </location>
</feature>
<dbReference type="CDD" id="cd13143">
    <property type="entry name" value="MATE_MepA_like"/>
    <property type="match status" value="1"/>
</dbReference>
<dbReference type="RefSeq" id="WP_131749758.1">
    <property type="nucleotide sequence ID" value="NZ_CAACYI010000001.1"/>
</dbReference>
<keyword evidence="8" id="KW-1185">Reference proteome</keyword>
<evidence type="ECO:0000256" key="1">
    <source>
        <dbReference type="ARBA" id="ARBA00004651"/>
    </source>
</evidence>
<protein>
    <submittedName>
        <fullName evidence="7">Multidrug export protein mepA</fullName>
    </submittedName>
</protein>
<comment type="subcellular location">
    <subcellularLocation>
        <location evidence="1">Cell membrane</location>
        <topology evidence="1">Multi-pass membrane protein</topology>
    </subcellularLocation>
</comment>
<dbReference type="PANTHER" id="PTHR43823">
    <property type="entry name" value="SPORULATION PROTEIN YKVU"/>
    <property type="match status" value="1"/>
</dbReference>
<feature type="transmembrane region" description="Helical" evidence="6">
    <location>
        <begin position="303"/>
        <end position="324"/>
    </location>
</feature>
<evidence type="ECO:0000256" key="2">
    <source>
        <dbReference type="ARBA" id="ARBA00022475"/>
    </source>
</evidence>
<evidence type="ECO:0000256" key="4">
    <source>
        <dbReference type="ARBA" id="ARBA00022989"/>
    </source>
</evidence>
<evidence type="ECO:0000256" key="5">
    <source>
        <dbReference type="ARBA" id="ARBA00023136"/>
    </source>
</evidence>
<dbReference type="Pfam" id="PF01554">
    <property type="entry name" value="MatE"/>
    <property type="match status" value="1"/>
</dbReference>
<evidence type="ECO:0000313" key="8">
    <source>
        <dbReference type="Proteomes" id="UP000377798"/>
    </source>
</evidence>
<keyword evidence="3 6" id="KW-0812">Transmembrane</keyword>
<feature type="transmembrane region" description="Helical" evidence="6">
    <location>
        <begin position="9"/>
        <end position="35"/>
    </location>
</feature>
<dbReference type="InterPro" id="IPR002528">
    <property type="entry name" value="MATE_fam"/>
</dbReference>
<reference evidence="7 8" key="1">
    <citation type="submission" date="2019-02" db="EMBL/GenBank/DDBJ databases">
        <authorList>
            <consortium name="Pathogen Informatics"/>
        </authorList>
    </citation>
    <scope>NUCLEOTIDE SEQUENCE [LARGE SCALE GENOMIC DNA]</scope>
    <source>
        <strain evidence="7 8">3012STDY7089603</strain>
    </source>
</reference>
<evidence type="ECO:0000313" key="7">
    <source>
        <dbReference type="EMBL" id="VFB17152.1"/>
    </source>
</evidence>
<feature type="transmembrane region" description="Helical" evidence="6">
    <location>
        <begin position="184"/>
        <end position="205"/>
    </location>
</feature>
<evidence type="ECO:0000256" key="6">
    <source>
        <dbReference type="SAM" id="Phobius"/>
    </source>
</evidence>
<name>A0A8H2M8N0_9FIRM</name>
<keyword evidence="5 6" id="KW-0472">Membrane</keyword>
<dbReference type="InterPro" id="IPR051327">
    <property type="entry name" value="MATE_MepA_subfamily"/>
</dbReference>
<feature type="transmembrane region" description="Helical" evidence="6">
    <location>
        <begin position="260"/>
        <end position="282"/>
    </location>
</feature>
<accession>A0A8H2M8N0</accession>